<dbReference type="Proteomes" id="UP000232188">
    <property type="component" value="Unassembled WGS sequence"/>
</dbReference>
<dbReference type="RefSeq" id="WP_100786684.1">
    <property type="nucleotide sequence ID" value="NZ_NPDU01000004.1"/>
</dbReference>
<accession>A0A2M9YLA1</accession>
<keyword evidence="3" id="KW-1185">Reference proteome</keyword>
<comment type="caution">
    <text evidence="1">The sequence shown here is derived from an EMBL/GenBank/DDBJ whole genome shotgun (WGS) entry which is preliminary data.</text>
</comment>
<organism evidence="1 4">
    <name type="scientific">Leptospira adleri</name>
    <dbReference type="NCBI Taxonomy" id="2023186"/>
    <lineage>
        <taxon>Bacteria</taxon>
        <taxon>Pseudomonadati</taxon>
        <taxon>Spirochaetota</taxon>
        <taxon>Spirochaetia</taxon>
        <taxon>Leptospirales</taxon>
        <taxon>Leptospiraceae</taxon>
        <taxon>Leptospira</taxon>
    </lineage>
</organism>
<evidence type="ECO:0000313" key="2">
    <source>
        <dbReference type="EMBL" id="PJZ63535.1"/>
    </source>
</evidence>
<dbReference type="InterPro" id="IPR029058">
    <property type="entry name" value="AB_hydrolase_fold"/>
</dbReference>
<evidence type="ECO:0000313" key="1">
    <source>
        <dbReference type="EMBL" id="PJZ52328.1"/>
    </source>
</evidence>
<gene>
    <name evidence="2" type="ORF">CH376_02640</name>
    <name evidence="1" type="ORF">CH380_15620</name>
</gene>
<protein>
    <recommendedName>
        <fullName evidence="5">Alpha/beta hydrolase</fullName>
    </recommendedName>
</protein>
<sequence>MNKRICTIVILTLLSTVPVKSEVDLEYLEYYPEDYDRSKGVLIIIHSKAYDWDHYLKFGKSIADALRVPLVVPVFKKEYWNDYAVVIDGKQRGDIFLQENLKKVESEHKVNINRLYMYGHSGGAQFVHRYILMYGSRVRKAFISAPGWYTFPDFGKEFPTGLQKRKDFPDDVSLEFKNFCKTQLSVTVGELDTTDPAVPKDGSYGKNRLELSKNWVVSLNRFLKRECSEVAEIPLHITPGQGHTGSSNSAQKQRVIEFFNR</sequence>
<evidence type="ECO:0000313" key="3">
    <source>
        <dbReference type="Proteomes" id="UP000232149"/>
    </source>
</evidence>
<dbReference type="AlphaFoldDB" id="A0A2M9YLA1"/>
<name>A0A2M9YLA1_9LEPT</name>
<evidence type="ECO:0000313" key="4">
    <source>
        <dbReference type="Proteomes" id="UP000232188"/>
    </source>
</evidence>
<evidence type="ECO:0008006" key="5">
    <source>
        <dbReference type="Google" id="ProtNLM"/>
    </source>
</evidence>
<dbReference type="Gene3D" id="3.40.50.1820">
    <property type="entry name" value="alpha/beta hydrolase"/>
    <property type="match status" value="1"/>
</dbReference>
<dbReference type="SUPFAM" id="SSF53474">
    <property type="entry name" value="alpha/beta-Hydrolases"/>
    <property type="match status" value="1"/>
</dbReference>
<reference evidence="3 4" key="1">
    <citation type="submission" date="2017-07" db="EMBL/GenBank/DDBJ databases">
        <title>Leptospira spp. isolated from tropical soils.</title>
        <authorList>
            <person name="Thibeaux R."/>
            <person name="Iraola G."/>
            <person name="Ferres I."/>
            <person name="Bierque E."/>
            <person name="Girault D."/>
            <person name="Soupe-Gilbert M.-E."/>
            <person name="Picardeau M."/>
            <person name="Goarant C."/>
        </authorList>
    </citation>
    <scope>NUCLEOTIDE SEQUENCE [LARGE SCALE GENOMIC DNA]</scope>
    <source>
        <strain evidence="1 4">FH2-B-C1</strain>
        <strain evidence="2 3">FH2-B-D1</strain>
    </source>
</reference>
<dbReference type="Proteomes" id="UP000232149">
    <property type="component" value="Unassembled WGS sequence"/>
</dbReference>
<dbReference type="EMBL" id="NPDV01000014">
    <property type="protein sequence ID" value="PJZ52328.1"/>
    <property type="molecule type" value="Genomic_DNA"/>
</dbReference>
<dbReference type="EMBL" id="NPDU01000004">
    <property type="protein sequence ID" value="PJZ63535.1"/>
    <property type="molecule type" value="Genomic_DNA"/>
</dbReference>
<proteinExistence type="predicted"/>